<dbReference type="PANTHER" id="PTHR36114">
    <property type="entry name" value="16.7 KDA PROTEIN IN WHIE LOCUS"/>
    <property type="match status" value="1"/>
</dbReference>
<comment type="caution">
    <text evidence="3">The sequence shown here is derived from an EMBL/GenBank/DDBJ whole genome shotgun (WGS) entry which is preliminary data.</text>
</comment>
<dbReference type="AlphaFoldDB" id="A0A840I274"/>
<dbReference type="InterPro" id="IPR013096">
    <property type="entry name" value="Cupin_2"/>
</dbReference>
<evidence type="ECO:0000256" key="1">
    <source>
        <dbReference type="SAM" id="MobiDB-lite"/>
    </source>
</evidence>
<dbReference type="Gene3D" id="2.60.120.10">
    <property type="entry name" value="Jelly Rolls"/>
    <property type="match status" value="1"/>
</dbReference>
<name>A0A840I274_9PROT</name>
<dbReference type="CDD" id="cd02226">
    <property type="entry name" value="cupin_YdbB-like"/>
    <property type="match status" value="1"/>
</dbReference>
<keyword evidence="4" id="KW-1185">Reference proteome</keyword>
<dbReference type="Proteomes" id="UP000563524">
    <property type="component" value="Unassembled WGS sequence"/>
</dbReference>
<feature type="region of interest" description="Disordered" evidence="1">
    <location>
        <begin position="104"/>
        <end position="134"/>
    </location>
</feature>
<protein>
    <submittedName>
        <fullName evidence="3">Quercetin dioxygenase-like cupin family protein</fullName>
    </submittedName>
</protein>
<dbReference type="InterPro" id="IPR052044">
    <property type="entry name" value="PKS_Associated_Protein"/>
</dbReference>
<dbReference type="GO" id="GO:0051213">
    <property type="term" value="F:dioxygenase activity"/>
    <property type="evidence" value="ECO:0007669"/>
    <property type="project" value="UniProtKB-KW"/>
</dbReference>
<sequence>MTVTDLKAEAAARPETWSPKIVAEVNGAMVKVARLEGQFVWHDHAGEDEAFLVLKGSLRIEYEDRPAVTLNPGDLHVVPRGVRHNPVADEECLIALIEPASTAHTGAEVTPLTRSLEEQRTGSISPRDGGRAPR</sequence>
<dbReference type="Pfam" id="PF07883">
    <property type="entry name" value="Cupin_2"/>
    <property type="match status" value="1"/>
</dbReference>
<reference evidence="3 4" key="1">
    <citation type="submission" date="2020-08" db="EMBL/GenBank/DDBJ databases">
        <title>Genomic Encyclopedia of Type Strains, Phase IV (KMG-IV): sequencing the most valuable type-strain genomes for metagenomic binning, comparative biology and taxonomic classification.</title>
        <authorList>
            <person name="Goeker M."/>
        </authorList>
    </citation>
    <scope>NUCLEOTIDE SEQUENCE [LARGE SCALE GENOMIC DNA]</scope>
    <source>
        <strain evidence="3 4">DSM 102850</strain>
    </source>
</reference>
<gene>
    <name evidence="3" type="ORF">GGQ59_000883</name>
</gene>
<dbReference type="InterPro" id="IPR011051">
    <property type="entry name" value="RmlC_Cupin_sf"/>
</dbReference>
<evidence type="ECO:0000259" key="2">
    <source>
        <dbReference type="Pfam" id="PF07883"/>
    </source>
</evidence>
<organism evidence="3 4">
    <name type="scientific">Parvularcula dongshanensis</name>
    <dbReference type="NCBI Taxonomy" id="1173995"/>
    <lineage>
        <taxon>Bacteria</taxon>
        <taxon>Pseudomonadati</taxon>
        <taxon>Pseudomonadota</taxon>
        <taxon>Alphaproteobacteria</taxon>
        <taxon>Parvularculales</taxon>
        <taxon>Parvularculaceae</taxon>
        <taxon>Parvularcula</taxon>
    </lineage>
</organism>
<keyword evidence="3" id="KW-0560">Oxidoreductase</keyword>
<dbReference type="RefSeq" id="WP_183816162.1">
    <property type="nucleotide sequence ID" value="NZ_JACHOB010000001.1"/>
</dbReference>
<evidence type="ECO:0000313" key="4">
    <source>
        <dbReference type="Proteomes" id="UP000563524"/>
    </source>
</evidence>
<dbReference type="SUPFAM" id="SSF51182">
    <property type="entry name" value="RmlC-like cupins"/>
    <property type="match status" value="1"/>
</dbReference>
<dbReference type="InterPro" id="IPR014710">
    <property type="entry name" value="RmlC-like_jellyroll"/>
</dbReference>
<accession>A0A840I274</accession>
<keyword evidence="3" id="KW-0223">Dioxygenase</keyword>
<feature type="domain" description="Cupin type-2" evidence="2">
    <location>
        <begin position="36"/>
        <end position="90"/>
    </location>
</feature>
<dbReference type="EMBL" id="JACHOB010000001">
    <property type="protein sequence ID" value="MBB4658383.1"/>
    <property type="molecule type" value="Genomic_DNA"/>
</dbReference>
<proteinExistence type="predicted"/>
<dbReference type="PANTHER" id="PTHR36114:SF1">
    <property type="entry name" value="16.7 KDA PROTEIN IN WHIE LOCUS"/>
    <property type="match status" value="1"/>
</dbReference>
<evidence type="ECO:0000313" key="3">
    <source>
        <dbReference type="EMBL" id="MBB4658383.1"/>
    </source>
</evidence>